<organism evidence="2 3">
    <name type="scientific">Laccaria amethystina LaAM-08-1</name>
    <dbReference type="NCBI Taxonomy" id="1095629"/>
    <lineage>
        <taxon>Eukaryota</taxon>
        <taxon>Fungi</taxon>
        <taxon>Dikarya</taxon>
        <taxon>Basidiomycota</taxon>
        <taxon>Agaricomycotina</taxon>
        <taxon>Agaricomycetes</taxon>
        <taxon>Agaricomycetidae</taxon>
        <taxon>Agaricales</taxon>
        <taxon>Agaricineae</taxon>
        <taxon>Hydnangiaceae</taxon>
        <taxon>Laccaria</taxon>
    </lineage>
</organism>
<evidence type="ECO:0000313" key="3">
    <source>
        <dbReference type="Proteomes" id="UP000054477"/>
    </source>
</evidence>
<dbReference type="HOGENOM" id="CLU_1190077_0_0_1"/>
<evidence type="ECO:0000313" key="2">
    <source>
        <dbReference type="EMBL" id="KIJ94269.1"/>
    </source>
</evidence>
<sequence length="233" mass="25775">MLRTTPIYARSSLEKAYLGKNCSFFEKQASTLRNLLDVLDVANLLNITNGAFRRYHLSKMAESFECQAHIDDLTLTQRGTSDAGFGLKSVARMVRSSQRVVHPVSLIICTQGLIGRDDENVSSTSSERPQELTLAFGTLVYDPYPLTTVTYTDPDNIAFRPRSTSRKLPIESTCDAQETERRSCRQGAIDGQSQYTQKISSTPSGVSTLKPIDDLSKPLSATDLDGGRFCTYV</sequence>
<evidence type="ECO:0000256" key="1">
    <source>
        <dbReference type="SAM" id="MobiDB-lite"/>
    </source>
</evidence>
<reference evidence="3" key="2">
    <citation type="submission" date="2015-01" db="EMBL/GenBank/DDBJ databases">
        <title>Evolutionary Origins and Diversification of the Mycorrhizal Mutualists.</title>
        <authorList>
            <consortium name="DOE Joint Genome Institute"/>
            <consortium name="Mycorrhizal Genomics Consortium"/>
            <person name="Kohler A."/>
            <person name="Kuo A."/>
            <person name="Nagy L.G."/>
            <person name="Floudas D."/>
            <person name="Copeland A."/>
            <person name="Barry K.W."/>
            <person name="Cichocki N."/>
            <person name="Veneault-Fourrey C."/>
            <person name="LaButti K."/>
            <person name="Lindquist E.A."/>
            <person name="Lipzen A."/>
            <person name="Lundell T."/>
            <person name="Morin E."/>
            <person name="Murat C."/>
            <person name="Riley R."/>
            <person name="Ohm R."/>
            <person name="Sun H."/>
            <person name="Tunlid A."/>
            <person name="Henrissat B."/>
            <person name="Grigoriev I.V."/>
            <person name="Hibbett D.S."/>
            <person name="Martin F."/>
        </authorList>
    </citation>
    <scope>NUCLEOTIDE SEQUENCE [LARGE SCALE GENOMIC DNA]</scope>
    <source>
        <strain evidence="3">LaAM-08-1</strain>
    </source>
</reference>
<gene>
    <name evidence="2" type="ORF">K443DRAFT_12262</name>
</gene>
<name>A0A0C9WJ88_9AGAR</name>
<protein>
    <submittedName>
        <fullName evidence="2">Uncharacterized protein</fullName>
    </submittedName>
</protein>
<feature type="compositionally biased region" description="Polar residues" evidence="1">
    <location>
        <begin position="191"/>
        <end position="207"/>
    </location>
</feature>
<dbReference type="EMBL" id="KN838802">
    <property type="protein sequence ID" value="KIJ94269.1"/>
    <property type="molecule type" value="Genomic_DNA"/>
</dbReference>
<proteinExistence type="predicted"/>
<accession>A0A0C9WJ88</accession>
<dbReference type="AlphaFoldDB" id="A0A0C9WJ88"/>
<dbReference type="Proteomes" id="UP000054477">
    <property type="component" value="Unassembled WGS sequence"/>
</dbReference>
<reference evidence="2 3" key="1">
    <citation type="submission" date="2014-04" db="EMBL/GenBank/DDBJ databases">
        <authorList>
            <consortium name="DOE Joint Genome Institute"/>
            <person name="Kuo A."/>
            <person name="Kohler A."/>
            <person name="Nagy L.G."/>
            <person name="Floudas D."/>
            <person name="Copeland A."/>
            <person name="Barry K.W."/>
            <person name="Cichocki N."/>
            <person name="Veneault-Fourrey C."/>
            <person name="LaButti K."/>
            <person name="Lindquist E.A."/>
            <person name="Lipzen A."/>
            <person name="Lundell T."/>
            <person name="Morin E."/>
            <person name="Murat C."/>
            <person name="Sun H."/>
            <person name="Tunlid A."/>
            <person name="Henrissat B."/>
            <person name="Grigoriev I.V."/>
            <person name="Hibbett D.S."/>
            <person name="Martin F."/>
            <person name="Nordberg H.P."/>
            <person name="Cantor M.N."/>
            <person name="Hua S.X."/>
        </authorList>
    </citation>
    <scope>NUCLEOTIDE SEQUENCE [LARGE SCALE GENOMIC DNA]</scope>
    <source>
        <strain evidence="2 3">LaAM-08-1</strain>
    </source>
</reference>
<keyword evidence="3" id="KW-1185">Reference proteome</keyword>
<feature type="region of interest" description="Disordered" evidence="1">
    <location>
        <begin position="176"/>
        <end position="211"/>
    </location>
</feature>